<dbReference type="PANTHER" id="PTHR35342">
    <property type="entry name" value="TRICARBOXYLIC TRANSPORT PROTEIN"/>
    <property type="match status" value="1"/>
</dbReference>
<evidence type="ECO:0000313" key="3">
    <source>
        <dbReference type="EMBL" id="GAA0614470.1"/>
    </source>
</evidence>
<dbReference type="RefSeq" id="WP_343807979.1">
    <property type="nucleotide sequence ID" value="NZ_BAAADE010000013.1"/>
</dbReference>
<reference evidence="3 4" key="1">
    <citation type="journal article" date="2019" name="Int. J. Syst. Evol. Microbiol.">
        <title>The Global Catalogue of Microorganisms (GCM) 10K type strain sequencing project: providing services to taxonomists for standard genome sequencing and annotation.</title>
        <authorList>
            <consortium name="The Broad Institute Genomics Platform"/>
            <consortium name="The Broad Institute Genome Sequencing Center for Infectious Disease"/>
            <person name="Wu L."/>
            <person name="Ma J."/>
        </authorList>
    </citation>
    <scope>NUCLEOTIDE SEQUENCE [LARGE SCALE GENOMIC DNA]</scope>
    <source>
        <strain evidence="3 4">JCM 15115</strain>
    </source>
</reference>
<comment type="caution">
    <text evidence="3">The sequence shown here is derived from an EMBL/GenBank/DDBJ whole genome shotgun (WGS) entry which is preliminary data.</text>
</comment>
<feature type="transmembrane region" description="Helical" evidence="1">
    <location>
        <begin position="391"/>
        <end position="424"/>
    </location>
</feature>
<gene>
    <name evidence="3" type="ORF">GCM10008943_32080</name>
</gene>
<evidence type="ECO:0000259" key="2">
    <source>
        <dbReference type="Pfam" id="PF01970"/>
    </source>
</evidence>
<feature type="transmembrane region" description="Helical" evidence="1">
    <location>
        <begin position="12"/>
        <end position="32"/>
    </location>
</feature>
<feature type="domain" description="DUF112" evidence="2">
    <location>
        <begin position="18"/>
        <end position="437"/>
    </location>
</feature>
<feature type="transmembrane region" description="Helical" evidence="1">
    <location>
        <begin position="357"/>
        <end position="379"/>
    </location>
</feature>
<evidence type="ECO:0000313" key="4">
    <source>
        <dbReference type="Proteomes" id="UP001424441"/>
    </source>
</evidence>
<protein>
    <submittedName>
        <fullName evidence="3">Tripartite tricarboxylate transporter permease</fullName>
    </submittedName>
</protein>
<feature type="transmembrane region" description="Helical" evidence="1">
    <location>
        <begin position="103"/>
        <end position="129"/>
    </location>
</feature>
<dbReference type="Proteomes" id="UP001424441">
    <property type="component" value="Unassembled WGS sequence"/>
</dbReference>
<dbReference type="PANTHER" id="PTHR35342:SF5">
    <property type="entry name" value="TRICARBOXYLIC TRANSPORT PROTEIN"/>
    <property type="match status" value="1"/>
</dbReference>
<feature type="transmembrane region" description="Helical" evidence="1">
    <location>
        <begin position="141"/>
        <end position="159"/>
    </location>
</feature>
<feature type="transmembrane region" description="Helical" evidence="1">
    <location>
        <begin position="314"/>
        <end position="337"/>
    </location>
</feature>
<sequence>MTAFVDALPMVLSFDVLSIIIISAAFGLFVGATPGLSATMAVALIVPVTFFLSPVAAIGAIITCSAMAIFAGDIPGALLRIPGTPASAAYVNDTYELNKQGKLALGLGTTLTTSAIGGIIGTVILVIAAPQLASFALNFSSYEYFWLALLGLSCATIVAPGDPIKAWMSLFLGVLLSTVGLDVVSGQQRFTFGIIDLQAGVPLIVVLIAAFAIAELFRKMTSDDAPVPIPPPLSFGFLRGQGAVLWKYKTGITRGSLTGTFVGALPGAGSDIAAWISYAISKRFSKTPEKYGTGHLEGVAEAGASNNAALSGSYVPTLVFGIPGDSITAIVVGVLVIKGIQPGPMVFTSSPELLNSLYIVFFLSNILMVPLGIIAIMMARRILMVKPGILYSIILLLCMMGSFATSNSLFDLWFLLIVGVVVWILDANDYPAGPIVLGLVLGRIVEENFMNSVLKSNGDIVAFFNRPVAGVLGAITVMVWLFPLFATLYRKMAGKRKSP</sequence>
<keyword evidence="1" id="KW-0472">Membrane</keyword>
<feature type="transmembrane region" description="Helical" evidence="1">
    <location>
        <begin position="190"/>
        <end position="214"/>
    </location>
</feature>
<accession>A0ABN1GM93</accession>
<organism evidence="3 4">
    <name type="scientific">Paenochrobactrum glaciei</name>
    <dbReference type="NCBI Taxonomy" id="486407"/>
    <lineage>
        <taxon>Bacteria</taxon>
        <taxon>Pseudomonadati</taxon>
        <taxon>Pseudomonadota</taxon>
        <taxon>Alphaproteobacteria</taxon>
        <taxon>Hyphomicrobiales</taxon>
        <taxon>Brucellaceae</taxon>
        <taxon>Paenochrobactrum</taxon>
    </lineage>
</organism>
<dbReference type="EMBL" id="BAAADE010000013">
    <property type="protein sequence ID" value="GAA0614470.1"/>
    <property type="molecule type" value="Genomic_DNA"/>
</dbReference>
<feature type="transmembrane region" description="Helical" evidence="1">
    <location>
        <begin position="166"/>
        <end position="184"/>
    </location>
</feature>
<keyword evidence="1" id="KW-1133">Transmembrane helix</keyword>
<dbReference type="InterPro" id="IPR002823">
    <property type="entry name" value="DUF112_TM"/>
</dbReference>
<name>A0ABN1GM93_9HYPH</name>
<feature type="transmembrane region" description="Helical" evidence="1">
    <location>
        <begin position="468"/>
        <end position="489"/>
    </location>
</feature>
<feature type="transmembrane region" description="Helical" evidence="1">
    <location>
        <begin position="38"/>
        <end position="71"/>
    </location>
</feature>
<proteinExistence type="predicted"/>
<evidence type="ECO:0000256" key="1">
    <source>
        <dbReference type="SAM" id="Phobius"/>
    </source>
</evidence>
<keyword evidence="4" id="KW-1185">Reference proteome</keyword>
<dbReference type="Pfam" id="PF01970">
    <property type="entry name" value="TctA"/>
    <property type="match status" value="1"/>
</dbReference>
<keyword evidence="1" id="KW-0812">Transmembrane</keyword>